<dbReference type="STRING" id="246404.A0A507DG31"/>
<dbReference type="InterPro" id="IPR032675">
    <property type="entry name" value="LRR_dom_sf"/>
</dbReference>
<feature type="region of interest" description="Disordered" evidence="3">
    <location>
        <begin position="564"/>
        <end position="588"/>
    </location>
</feature>
<evidence type="ECO:0000313" key="5">
    <source>
        <dbReference type="Proteomes" id="UP000320333"/>
    </source>
</evidence>
<dbReference type="Pfam" id="PF00560">
    <property type="entry name" value="LRR_1"/>
    <property type="match status" value="2"/>
</dbReference>
<evidence type="ECO:0000313" key="4">
    <source>
        <dbReference type="EMBL" id="TPX50659.1"/>
    </source>
</evidence>
<evidence type="ECO:0000256" key="3">
    <source>
        <dbReference type="SAM" id="MobiDB-lite"/>
    </source>
</evidence>
<keyword evidence="1" id="KW-0433">Leucine-rich repeat</keyword>
<dbReference type="PANTHER" id="PTHR48056">
    <property type="entry name" value="LRR RECEPTOR-LIKE SERINE/THREONINE-PROTEIN KINASE-RELATED"/>
    <property type="match status" value="1"/>
</dbReference>
<dbReference type="OrthoDB" id="2163128at2759"/>
<dbReference type="Gene3D" id="3.80.10.10">
    <property type="entry name" value="Ribonuclease Inhibitor"/>
    <property type="match status" value="1"/>
</dbReference>
<dbReference type="Gene3D" id="3.20.20.80">
    <property type="entry name" value="Glycosidases"/>
    <property type="match status" value="1"/>
</dbReference>
<dbReference type="CDD" id="cd11577">
    <property type="entry name" value="GH71"/>
    <property type="match status" value="1"/>
</dbReference>
<organism evidence="4 5">
    <name type="scientific">Chytriomyces confervae</name>
    <dbReference type="NCBI Taxonomy" id="246404"/>
    <lineage>
        <taxon>Eukaryota</taxon>
        <taxon>Fungi</taxon>
        <taxon>Fungi incertae sedis</taxon>
        <taxon>Chytridiomycota</taxon>
        <taxon>Chytridiomycota incertae sedis</taxon>
        <taxon>Chytridiomycetes</taxon>
        <taxon>Chytridiales</taxon>
        <taxon>Chytriomycetaceae</taxon>
        <taxon>Chytriomyces</taxon>
    </lineage>
</organism>
<dbReference type="InterPro" id="IPR003591">
    <property type="entry name" value="Leu-rich_rpt_typical-subtyp"/>
</dbReference>
<gene>
    <name evidence="4" type="ORF">CcCBS67573_g10079</name>
</gene>
<dbReference type="FunFam" id="3.80.10.10:FF:000041">
    <property type="entry name" value="LRR receptor-like serine/threonine-protein kinase ERECTA"/>
    <property type="match status" value="1"/>
</dbReference>
<dbReference type="InterPro" id="IPR005197">
    <property type="entry name" value="Glyco_hydro_71"/>
</dbReference>
<dbReference type="EMBL" id="QEAP01001157">
    <property type="protein sequence ID" value="TPX50659.1"/>
    <property type="molecule type" value="Genomic_DNA"/>
</dbReference>
<evidence type="ECO:0000256" key="1">
    <source>
        <dbReference type="ARBA" id="ARBA00022614"/>
    </source>
</evidence>
<keyword evidence="2" id="KW-0677">Repeat</keyword>
<dbReference type="GO" id="GO:0051118">
    <property type="term" value="F:glucan endo-1,3-alpha-glucosidase activity"/>
    <property type="evidence" value="ECO:0007669"/>
    <property type="project" value="InterPro"/>
</dbReference>
<dbReference type="Proteomes" id="UP000320333">
    <property type="component" value="Unassembled WGS sequence"/>
</dbReference>
<dbReference type="SUPFAM" id="SSF52058">
    <property type="entry name" value="L domain-like"/>
    <property type="match status" value="1"/>
</dbReference>
<dbReference type="Pfam" id="PF03659">
    <property type="entry name" value="Glyco_hydro_71"/>
    <property type="match status" value="1"/>
</dbReference>
<evidence type="ECO:0000256" key="2">
    <source>
        <dbReference type="ARBA" id="ARBA00022737"/>
    </source>
</evidence>
<dbReference type="InterPro" id="IPR001611">
    <property type="entry name" value="Leu-rich_rpt"/>
</dbReference>
<keyword evidence="5" id="KW-1185">Reference proteome</keyword>
<accession>A0A507DG31</accession>
<dbReference type="PANTHER" id="PTHR48056:SF72">
    <property type="entry name" value="MALECTIN DOMAIN-CONTAINING PROTEIN"/>
    <property type="match status" value="1"/>
</dbReference>
<dbReference type="InterPro" id="IPR050647">
    <property type="entry name" value="Plant_LRR-RLKs"/>
</dbReference>
<sequence>MNHFSSLNPTSYMAVVTQYASNNAYYKVNGRPFLSTFNGHNLNFGQANPNAGWKSIFKNAGLNPFFVPDFDNLPGYPSNFFSTFPDVDGAFSWEAAWPYTSASTPQVSSAVDSQMISQAHAAGKIYMMPWSPFQYKHMTSGDYWYRPGDLNFIDRLGQIMSLQPDYVELITWNDAGEGHYVGNYWNEAVATSTDIKSYADGYDHTGWLAFLPQAISALKGGVKEFGKISTTKVVGSIWYRPLLTTGTCTVAKPSGNGLARDLVNYAFVLPAGSSGWTIRVLNNGAQVGGSPFAASVGLNAKAVGGLSAGSVSVQRTAVEEITIINCTLIGEIPDAFGALKNLTMLRLRGNSLTGSLPSSLNLLHGLEFLDVTNNQLSGDFPALPNLFALNSLCIAQNCFTGPVPTVFGDPRKLIYFYAEDNLFSVLPASIGQLTNLEELYISGNAFSWELPSEIWNLANLKFLLMSGCNLFGSLAGVAALRNLKGLDVSKNQFSGEFPTREILNLENLEELHLVGNQFSGGEILDMSERNQKIKMCVDRDFQIAHVIREGFHKCLKKHGVTPYTGDISDSEGYESDSDSDSESEPESE</sequence>
<name>A0A507DG31_9FUNG</name>
<feature type="compositionally biased region" description="Acidic residues" evidence="3">
    <location>
        <begin position="568"/>
        <end position="588"/>
    </location>
</feature>
<dbReference type="AlphaFoldDB" id="A0A507DG31"/>
<dbReference type="SMART" id="SM00369">
    <property type="entry name" value="LRR_TYP"/>
    <property type="match status" value="4"/>
</dbReference>
<proteinExistence type="predicted"/>
<evidence type="ECO:0008006" key="6">
    <source>
        <dbReference type="Google" id="ProtNLM"/>
    </source>
</evidence>
<comment type="caution">
    <text evidence="4">The sequence shown here is derived from an EMBL/GenBank/DDBJ whole genome shotgun (WGS) entry which is preliminary data.</text>
</comment>
<reference evidence="4 5" key="1">
    <citation type="journal article" date="2019" name="Sci. Rep.">
        <title>Comparative genomics of chytrid fungi reveal insights into the obligate biotrophic and pathogenic lifestyle of Synchytrium endobioticum.</title>
        <authorList>
            <person name="van de Vossenberg B.T.L.H."/>
            <person name="Warris S."/>
            <person name="Nguyen H.D.T."/>
            <person name="van Gent-Pelzer M.P.E."/>
            <person name="Joly D.L."/>
            <person name="van de Geest H.C."/>
            <person name="Bonants P.J.M."/>
            <person name="Smith D.S."/>
            <person name="Levesque C.A."/>
            <person name="van der Lee T.A.J."/>
        </authorList>
    </citation>
    <scope>NUCLEOTIDE SEQUENCE [LARGE SCALE GENOMIC DNA]</scope>
    <source>
        <strain evidence="4 5">CBS 675.73</strain>
    </source>
</reference>
<protein>
    <recommendedName>
        <fullName evidence="6">Glycoside hydrolase family 71 protein</fullName>
    </recommendedName>
</protein>